<evidence type="ECO:0000256" key="2">
    <source>
        <dbReference type="ARBA" id="ARBA00023242"/>
    </source>
</evidence>
<sequence length="1188" mass="126021">MEVIANLAPMPGALSGRQETVNGGVAAGPWLSGNSDSALLYRFTPYLLEVRAIVAPALELPEALATLNTAQLHGDATEDLVISLVSPVTLNATTFLLIYARDTLAQAGRLYAFNPYTLALYTVSVEVPHNVCSFSVSAPVSVGGGSSTEWEFSIACFGLTGGKSLLGNLTIGTDSAQLTALKRHAAHAHKTDIVGSYVLVMPGGSERAIVFLCAASGQVSVLEYNPYGAHQVVSVGTISEEPRLGEAACVAAAALSENCCILSVGYNASTRRGASAAVATYEIAIKRNRRPDQPMTSTFKGLVYLEGPLPDIGDDATESSSALLTNAKIARLAIYDMQHEVHAPQALTVVALASASVDSCGLKGDVFGFLNTWVLEKGASQLSQTKSQCATVPGAAFGMHLSSNLALIEVVTDKNVLAGDVLTEAARGADPSCHHGIGMPLDIGAYTGASSDFAYPNPVRTALVEQRRRMDGELFIDLLLSMAGISGAKSSSAYPPRTSAALQALIGRVGSSDLDDLKQHCLVYYLILDHSANALVSEHGLYTEGNTDPTAASAEAATYARDWLVPRNFEYLMRGYWLMDHGQTAASISYFADPSVIADWSPKILRTAVAAGAYRSAAQLLNSATALTQPRLDERPSEAPAVMEVLLHCSFARAFTFQRQRASTAPELRRALLAQMYVFALSAHSRRAVADQLASLPLDGIEEAALEEHCLSPDVPAYAKDFLALHYVNCGRYTEAIRLFKAIAGAEEGMHLSDAQRRKHDERSAMVQNLTMLLPVAQRWLVQELEPGCDASEDGHIPSSVAVDKATGEPGLHDSGRSHTMDIDNAPPYDQVDDEAVARSTGIPMAVQLTVPLSASKSARLLRPVVGMHGALQSPSHPLLRVLVKQMSAASTSASAVSSQPVTPSRMGDVRDARASSAVQTEFPASDQLTAEPATPNSATLSPDRALPGGTSANVVTCSSRNTRLTQTPKLASSAPVRMPFSGPPSTPRHGCGQSQQEDTPSKPSRLSNAGHTPPGRNIFAVPAATETPQVAQRVTGGFPMPTGVSRSPFEMAKVKSMAKSREPAEEINLTSPARPRPSRKARDGADASTRRYNLRHRSGLPADGPANEDHSDIGGSDATQSKASTSDSKEDQSTPVPKARSRTRQPKPADPDELATFSKRSAASYERSVRSSDTTAAKPTSRTRKRE</sequence>
<feature type="compositionally biased region" description="Basic and acidic residues" evidence="3">
    <location>
        <begin position="1081"/>
        <end position="1090"/>
    </location>
</feature>
<feature type="region of interest" description="Disordered" evidence="3">
    <location>
        <begin position="791"/>
        <end position="830"/>
    </location>
</feature>
<name>A0A9W8L2Z3_9FUNG</name>
<evidence type="ECO:0000256" key="3">
    <source>
        <dbReference type="SAM" id="MobiDB-lite"/>
    </source>
</evidence>
<feature type="compositionally biased region" description="Low complexity" evidence="3">
    <location>
        <begin position="892"/>
        <end position="905"/>
    </location>
</feature>
<dbReference type="Pfam" id="PF13934">
    <property type="entry name" value="ELYS"/>
    <property type="match status" value="1"/>
</dbReference>
<feature type="compositionally biased region" description="Basic and acidic residues" evidence="3">
    <location>
        <begin position="811"/>
        <end position="822"/>
    </location>
</feature>
<comment type="caution">
    <text evidence="5">The sequence shown here is derived from an EMBL/GenBank/DDBJ whole genome shotgun (WGS) entry which is preliminary data.</text>
</comment>
<keyword evidence="6" id="KW-1185">Reference proteome</keyword>
<protein>
    <recommendedName>
        <fullName evidence="4">ELYS-like domain-containing protein</fullName>
    </recommendedName>
</protein>
<dbReference type="Proteomes" id="UP001151516">
    <property type="component" value="Unassembled WGS sequence"/>
</dbReference>
<proteinExistence type="predicted"/>
<organism evidence="5 6">
    <name type="scientific">Coemansia spiralis</name>
    <dbReference type="NCBI Taxonomy" id="417178"/>
    <lineage>
        <taxon>Eukaryota</taxon>
        <taxon>Fungi</taxon>
        <taxon>Fungi incertae sedis</taxon>
        <taxon>Zoopagomycota</taxon>
        <taxon>Kickxellomycotina</taxon>
        <taxon>Kickxellomycetes</taxon>
        <taxon>Kickxellales</taxon>
        <taxon>Kickxellaceae</taxon>
        <taxon>Coemansia</taxon>
    </lineage>
</organism>
<evidence type="ECO:0000259" key="4">
    <source>
        <dbReference type="Pfam" id="PF13934"/>
    </source>
</evidence>
<evidence type="ECO:0000313" key="5">
    <source>
        <dbReference type="EMBL" id="KAJ2685670.1"/>
    </source>
</evidence>
<feature type="compositionally biased region" description="Polar residues" evidence="3">
    <location>
        <begin position="951"/>
        <end position="971"/>
    </location>
</feature>
<feature type="compositionally biased region" description="Polar residues" evidence="3">
    <location>
        <begin position="1172"/>
        <end position="1181"/>
    </location>
</feature>
<comment type="subcellular location">
    <subcellularLocation>
        <location evidence="1">Nucleus</location>
    </subcellularLocation>
</comment>
<evidence type="ECO:0000256" key="1">
    <source>
        <dbReference type="ARBA" id="ARBA00004123"/>
    </source>
</evidence>
<gene>
    <name evidence="5" type="ORF">IWW39_004124</name>
</gene>
<keyword evidence="2" id="KW-0539">Nucleus</keyword>
<dbReference type="InterPro" id="IPR025151">
    <property type="entry name" value="ELYS_dom"/>
</dbReference>
<accession>A0A9W8L2Z3</accession>
<feature type="region of interest" description="Disordered" evidence="3">
    <location>
        <begin position="1053"/>
        <end position="1188"/>
    </location>
</feature>
<feature type="region of interest" description="Disordered" evidence="3">
    <location>
        <begin position="892"/>
        <end position="1020"/>
    </location>
</feature>
<feature type="compositionally biased region" description="Polar residues" evidence="3">
    <location>
        <begin position="1118"/>
        <end position="1127"/>
    </location>
</feature>
<dbReference type="EMBL" id="JANBTX010000140">
    <property type="protein sequence ID" value="KAJ2685670.1"/>
    <property type="molecule type" value="Genomic_DNA"/>
</dbReference>
<feature type="compositionally biased region" description="Polar residues" evidence="3">
    <location>
        <begin position="993"/>
        <end position="1011"/>
    </location>
</feature>
<reference evidence="5" key="1">
    <citation type="submission" date="2022-07" db="EMBL/GenBank/DDBJ databases">
        <title>Phylogenomic reconstructions and comparative analyses of Kickxellomycotina fungi.</title>
        <authorList>
            <person name="Reynolds N.K."/>
            <person name="Stajich J.E."/>
            <person name="Barry K."/>
            <person name="Grigoriev I.V."/>
            <person name="Crous P."/>
            <person name="Smith M.E."/>
        </authorList>
    </citation>
    <scope>NUCLEOTIDE SEQUENCE</scope>
    <source>
        <strain evidence="5">CBS 109367</strain>
    </source>
</reference>
<evidence type="ECO:0000313" key="6">
    <source>
        <dbReference type="Proteomes" id="UP001151516"/>
    </source>
</evidence>
<dbReference type="GO" id="GO:0005634">
    <property type="term" value="C:nucleus"/>
    <property type="evidence" value="ECO:0007669"/>
    <property type="project" value="UniProtKB-SubCell"/>
</dbReference>
<dbReference type="AlphaFoldDB" id="A0A9W8L2Z3"/>
<feature type="domain" description="ELYS-like" evidence="4">
    <location>
        <begin position="474"/>
        <end position="712"/>
    </location>
</feature>
<dbReference type="OrthoDB" id="20729at2759"/>